<organism evidence="2 3">
    <name type="scientific">Culex pipiens pipiens</name>
    <name type="common">Northern house mosquito</name>
    <dbReference type="NCBI Taxonomy" id="38569"/>
    <lineage>
        <taxon>Eukaryota</taxon>
        <taxon>Metazoa</taxon>
        <taxon>Ecdysozoa</taxon>
        <taxon>Arthropoda</taxon>
        <taxon>Hexapoda</taxon>
        <taxon>Insecta</taxon>
        <taxon>Pterygota</taxon>
        <taxon>Neoptera</taxon>
        <taxon>Endopterygota</taxon>
        <taxon>Diptera</taxon>
        <taxon>Nematocera</taxon>
        <taxon>Culicoidea</taxon>
        <taxon>Culicidae</taxon>
        <taxon>Culicinae</taxon>
        <taxon>Culicini</taxon>
        <taxon>Culex</taxon>
        <taxon>Culex</taxon>
    </lineage>
</organism>
<sequence>MKPGKLLRLVEEKKMGEEDDKDTQGHRTCMR</sequence>
<evidence type="ECO:0000313" key="3">
    <source>
        <dbReference type="Proteomes" id="UP001562425"/>
    </source>
</evidence>
<dbReference type="AlphaFoldDB" id="A0ABD1CQA4"/>
<dbReference type="EMBL" id="JBEHCU010010213">
    <property type="protein sequence ID" value="KAL1378612.1"/>
    <property type="molecule type" value="Genomic_DNA"/>
</dbReference>
<evidence type="ECO:0000256" key="1">
    <source>
        <dbReference type="SAM" id="MobiDB-lite"/>
    </source>
</evidence>
<protein>
    <submittedName>
        <fullName evidence="2">Uncharacterized protein</fullName>
    </submittedName>
</protein>
<accession>A0ABD1CQA4</accession>
<comment type="caution">
    <text evidence="2">The sequence shown here is derived from an EMBL/GenBank/DDBJ whole genome shotgun (WGS) entry which is preliminary data.</text>
</comment>
<evidence type="ECO:0000313" key="2">
    <source>
        <dbReference type="EMBL" id="KAL1378612.1"/>
    </source>
</evidence>
<feature type="region of interest" description="Disordered" evidence="1">
    <location>
        <begin position="12"/>
        <end position="31"/>
    </location>
</feature>
<dbReference type="Proteomes" id="UP001562425">
    <property type="component" value="Unassembled WGS sequence"/>
</dbReference>
<proteinExistence type="predicted"/>
<name>A0ABD1CQA4_CULPP</name>
<keyword evidence="3" id="KW-1185">Reference proteome</keyword>
<feature type="non-terminal residue" evidence="2">
    <location>
        <position position="31"/>
    </location>
</feature>
<reference evidence="2 3" key="1">
    <citation type="submission" date="2024-05" db="EMBL/GenBank/DDBJ databases">
        <title>Culex pipiens pipiens assembly and annotation.</title>
        <authorList>
            <person name="Alout H."/>
            <person name="Durand T."/>
        </authorList>
    </citation>
    <scope>NUCLEOTIDE SEQUENCE [LARGE SCALE GENOMIC DNA]</scope>
    <source>
        <strain evidence="2">HA-2024</strain>
        <tissue evidence="2">Whole body</tissue>
    </source>
</reference>
<gene>
    <name evidence="2" type="ORF">pipiens_003945</name>
</gene>